<feature type="coiled-coil region" evidence="6">
    <location>
        <begin position="377"/>
        <end position="404"/>
    </location>
</feature>
<dbReference type="PROSITE" id="PS00995">
    <property type="entry name" value="TCP1_3"/>
    <property type="match status" value="1"/>
</dbReference>
<reference evidence="8" key="1">
    <citation type="journal article" date="2020" name="mSystems">
        <title>Genome- and Community-Level Interaction Insights into Carbon Utilization and Element Cycling Functions of Hydrothermarchaeota in Hydrothermal Sediment.</title>
        <authorList>
            <person name="Zhou Z."/>
            <person name="Liu Y."/>
            <person name="Xu W."/>
            <person name="Pan J."/>
            <person name="Luo Z.H."/>
            <person name="Li M."/>
        </authorList>
    </citation>
    <scope>NUCLEOTIDE SEQUENCE [LARGE SCALE GENOMIC DNA]</scope>
    <source>
        <strain evidence="8">SpSt-1084</strain>
    </source>
</reference>
<organism evidence="8">
    <name type="scientific">Caldiarchaeum subterraneum</name>
    <dbReference type="NCBI Taxonomy" id="311458"/>
    <lineage>
        <taxon>Archaea</taxon>
        <taxon>Nitrososphaerota</taxon>
        <taxon>Candidatus Caldarchaeales</taxon>
        <taxon>Candidatus Caldarchaeaceae</taxon>
        <taxon>Candidatus Caldarchaeum</taxon>
    </lineage>
</organism>
<dbReference type="Gene3D" id="3.30.260.10">
    <property type="entry name" value="TCP-1-like chaperonin intermediate domain"/>
    <property type="match status" value="1"/>
</dbReference>
<feature type="region of interest" description="Disordered" evidence="7">
    <location>
        <begin position="525"/>
        <end position="544"/>
    </location>
</feature>
<evidence type="ECO:0000256" key="4">
    <source>
        <dbReference type="ARBA" id="ARBA00023186"/>
    </source>
</evidence>
<evidence type="ECO:0000313" key="8">
    <source>
        <dbReference type="EMBL" id="HHR40935.1"/>
    </source>
</evidence>
<keyword evidence="2 5" id="KW-0547">Nucleotide-binding</keyword>
<protein>
    <submittedName>
        <fullName evidence="8">Thermosome subunit</fullName>
    </submittedName>
</protein>
<dbReference type="InterPro" id="IPR054827">
    <property type="entry name" value="thermosome_alpha"/>
</dbReference>
<dbReference type="GO" id="GO:0140662">
    <property type="term" value="F:ATP-dependent protein folding chaperone"/>
    <property type="evidence" value="ECO:0007669"/>
    <property type="project" value="InterPro"/>
</dbReference>
<dbReference type="CDD" id="cd03343">
    <property type="entry name" value="cpn60"/>
    <property type="match status" value="1"/>
</dbReference>
<dbReference type="InterPro" id="IPR012714">
    <property type="entry name" value="Thermosome_arc"/>
</dbReference>
<dbReference type="NCBIfam" id="NF041083">
    <property type="entry name" value="thermosome_beta"/>
    <property type="match status" value="1"/>
</dbReference>
<dbReference type="PROSITE" id="PS00750">
    <property type="entry name" value="TCP1_1"/>
    <property type="match status" value="1"/>
</dbReference>
<feature type="compositionally biased region" description="Basic and acidic residues" evidence="7">
    <location>
        <begin position="526"/>
        <end position="538"/>
    </location>
</feature>
<keyword evidence="4 5" id="KW-0143">Chaperone</keyword>
<comment type="similarity">
    <text evidence="1 5">Belongs to the TCP-1 chaperonin family.</text>
</comment>
<dbReference type="InterPro" id="IPR027409">
    <property type="entry name" value="GroEL-like_apical_dom_sf"/>
</dbReference>
<dbReference type="GO" id="GO:0051082">
    <property type="term" value="F:unfolded protein binding"/>
    <property type="evidence" value="ECO:0007669"/>
    <property type="project" value="InterPro"/>
</dbReference>
<keyword evidence="6" id="KW-0175">Coiled coil</keyword>
<evidence type="ECO:0000256" key="7">
    <source>
        <dbReference type="SAM" id="MobiDB-lite"/>
    </source>
</evidence>
<proteinExistence type="inferred from homology"/>
<dbReference type="SUPFAM" id="SSF52029">
    <property type="entry name" value="GroEL apical domain-like"/>
    <property type="match status" value="1"/>
</dbReference>
<dbReference type="InterPro" id="IPR053374">
    <property type="entry name" value="TCP-1_chaperonin"/>
</dbReference>
<dbReference type="Gene3D" id="1.10.560.10">
    <property type="entry name" value="GroEL-like equatorial domain"/>
    <property type="match status" value="1"/>
</dbReference>
<dbReference type="PANTHER" id="PTHR11353">
    <property type="entry name" value="CHAPERONIN"/>
    <property type="match status" value="1"/>
</dbReference>
<dbReference type="AlphaFoldDB" id="A0A7C5Y4T7"/>
<dbReference type="InterPro" id="IPR027413">
    <property type="entry name" value="GROEL-like_equatorial_sf"/>
</dbReference>
<dbReference type="PRINTS" id="PR00304">
    <property type="entry name" value="TCOMPLEXTCP1"/>
</dbReference>
<sequence>MSLAPGQPVIILKEGTTRTQGRSAQRNNIAAAKIIAEMVRTTLGPKGMDKLLVDNIGDVIVTNDGATILEKIDVEHPAAKMIIEVAKSQDHVVGDGTTTAVILAGELLRKAEELIEQKIHASTIISGYKKALETALSVIDQNAIKIDLKDRETLRKVNTTALGSKSLGFALDKLVDIAIDAVLNVVKETNGKLRADKDDIQIVKKIGKSLNETELVKGVIVDKEVVHAAMPKRVENARIALIDSPFEIEKTEFSAEIRIRDPLKIKEFLDEETNILKGMVDKVKAVGANVVFCQKGIDDAAQFFLAKEGILAVRRVKKSDMEKLAKATGGRIVTNFEDLSTKDLGKAGLIEERKIGEDRMVFVEKCENPKSVAVLLRAGLERQLDEAERALNDAIMNMIDLVDDARVVPGGGAIEEEVARQIRLASGKLSGKEQLAFLAFADAVEAIPRTLAENAGLEPVEIMAQLRHAHENNGKTIGVNIFGGGVADMVKNGVIEPAKVKIHALRSSFEAASMVLRIDDVVAASRKKEEKDKKKEGETETPEF</sequence>
<accession>A0A7C5Y4T7</accession>
<dbReference type="InterPro" id="IPR017998">
    <property type="entry name" value="Chaperone_TCP-1"/>
</dbReference>
<dbReference type="Gene3D" id="3.50.7.10">
    <property type="entry name" value="GroEL"/>
    <property type="match status" value="1"/>
</dbReference>
<gene>
    <name evidence="8" type="ORF">ENM42_03800</name>
</gene>
<comment type="caution">
    <text evidence="8">The sequence shown here is derived from an EMBL/GenBank/DDBJ whole genome shotgun (WGS) entry which is preliminary data.</text>
</comment>
<evidence type="ECO:0000256" key="2">
    <source>
        <dbReference type="ARBA" id="ARBA00022741"/>
    </source>
</evidence>
<name>A0A7C5Y4T7_CALS0</name>
<dbReference type="InterPro" id="IPR002423">
    <property type="entry name" value="Cpn60/GroEL/TCP-1"/>
</dbReference>
<evidence type="ECO:0000256" key="1">
    <source>
        <dbReference type="ARBA" id="ARBA00008020"/>
    </source>
</evidence>
<dbReference type="NCBIfam" id="TIGR02339">
    <property type="entry name" value="thermosome_arch"/>
    <property type="match status" value="1"/>
</dbReference>
<dbReference type="GO" id="GO:0005524">
    <property type="term" value="F:ATP binding"/>
    <property type="evidence" value="ECO:0007669"/>
    <property type="project" value="UniProtKB-KW"/>
</dbReference>
<evidence type="ECO:0000256" key="3">
    <source>
        <dbReference type="ARBA" id="ARBA00022840"/>
    </source>
</evidence>
<dbReference type="SUPFAM" id="SSF54849">
    <property type="entry name" value="GroEL-intermediate domain like"/>
    <property type="match status" value="1"/>
</dbReference>
<dbReference type="Pfam" id="PF00118">
    <property type="entry name" value="Cpn60_TCP1"/>
    <property type="match status" value="1"/>
</dbReference>
<dbReference type="EMBL" id="DRXS01000205">
    <property type="protein sequence ID" value="HHR40935.1"/>
    <property type="molecule type" value="Genomic_DNA"/>
</dbReference>
<dbReference type="InterPro" id="IPR002194">
    <property type="entry name" value="Chaperonin_TCP-1_CS"/>
</dbReference>
<keyword evidence="3 5" id="KW-0067">ATP-binding</keyword>
<evidence type="ECO:0000256" key="6">
    <source>
        <dbReference type="SAM" id="Coils"/>
    </source>
</evidence>
<dbReference type="PROSITE" id="PS00751">
    <property type="entry name" value="TCP1_2"/>
    <property type="match status" value="1"/>
</dbReference>
<dbReference type="SUPFAM" id="SSF48592">
    <property type="entry name" value="GroEL equatorial domain-like"/>
    <property type="match status" value="1"/>
</dbReference>
<dbReference type="InterPro" id="IPR027410">
    <property type="entry name" value="TCP-1-like_intermed_sf"/>
</dbReference>
<dbReference type="NCBIfam" id="NF041082">
    <property type="entry name" value="thermosome_alpha"/>
    <property type="match status" value="1"/>
</dbReference>
<dbReference type="GO" id="GO:0016887">
    <property type="term" value="F:ATP hydrolysis activity"/>
    <property type="evidence" value="ECO:0007669"/>
    <property type="project" value="InterPro"/>
</dbReference>
<evidence type="ECO:0000256" key="5">
    <source>
        <dbReference type="RuleBase" id="RU004187"/>
    </source>
</evidence>